<evidence type="ECO:0000259" key="4">
    <source>
        <dbReference type="PROSITE" id="PS01124"/>
    </source>
</evidence>
<dbReference type="InterPro" id="IPR052158">
    <property type="entry name" value="INH-QAR"/>
</dbReference>
<name>A0A7G9RSP3_9BURK</name>
<dbReference type="SUPFAM" id="SSF46689">
    <property type="entry name" value="Homeodomain-like"/>
    <property type="match status" value="2"/>
</dbReference>
<dbReference type="AlphaFoldDB" id="A0A7G9RSP3"/>
<dbReference type="InterPro" id="IPR002818">
    <property type="entry name" value="DJ-1/PfpI"/>
</dbReference>
<dbReference type="SMART" id="SM00342">
    <property type="entry name" value="HTH_ARAC"/>
    <property type="match status" value="1"/>
</dbReference>
<dbReference type="SUPFAM" id="SSF52317">
    <property type="entry name" value="Class I glutamine amidotransferase-like"/>
    <property type="match status" value="1"/>
</dbReference>
<dbReference type="Pfam" id="PF01965">
    <property type="entry name" value="DJ-1_PfpI"/>
    <property type="match status" value="1"/>
</dbReference>
<sequence>MEHRHAGAHRVDLVVYPGFKALEAIGPMSVFDYANVHLRERGQPDGYAVRIVSERRGPVRSDTLMSLDATQAIADIATDGLGCTVVVVGSRHIERVLEESAALVDWLQQVGPQVQRLISLCSGSFFLAQAGLLDGRRAATHWSVAGALQQKYPRVDVDADAIYVRDGALWTSAGVTAGIDLALAVVEEDFGHALALDVARDLVMYLKRPGGQSQFSVRLASQATTHRSVRNIQQWILQHLDRPLSMAELAEQASMSERHLSRLFLQECAQTPTAFIESARLERARQWLEEQSALPLKTIAARVGLGSEQALRHLFSRHLGITPQTYRERFGSRAGSS</sequence>
<keyword evidence="1" id="KW-0805">Transcription regulation</keyword>
<evidence type="ECO:0000256" key="1">
    <source>
        <dbReference type="ARBA" id="ARBA00023015"/>
    </source>
</evidence>
<dbReference type="CDD" id="cd03137">
    <property type="entry name" value="GATase1_AraC_1"/>
    <property type="match status" value="1"/>
</dbReference>
<evidence type="ECO:0000256" key="2">
    <source>
        <dbReference type="ARBA" id="ARBA00023125"/>
    </source>
</evidence>
<evidence type="ECO:0000313" key="5">
    <source>
        <dbReference type="EMBL" id="QNN58618.1"/>
    </source>
</evidence>
<keyword evidence="3" id="KW-0804">Transcription</keyword>
<organism evidence="5 6">
    <name type="scientific">Diaphorobacter ruginosibacter</name>
    <dbReference type="NCBI Taxonomy" id="1715720"/>
    <lineage>
        <taxon>Bacteria</taxon>
        <taxon>Pseudomonadati</taxon>
        <taxon>Pseudomonadota</taxon>
        <taxon>Betaproteobacteria</taxon>
        <taxon>Burkholderiales</taxon>
        <taxon>Comamonadaceae</taxon>
        <taxon>Diaphorobacter</taxon>
    </lineage>
</organism>
<dbReference type="PROSITE" id="PS01124">
    <property type="entry name" value="HTH_ARAC_FAMILY_2"/>
    <property type="match status" value="1"/>
</dbReference>
<dbReference type="Gene3D" id="1.10.10.60">
    <property type="entry name" value="Homeodomain-like"/>
    <property type="match status" value="1"/>
</dbReference>
<accession>A0A7G9RSP3</accession>
<protein>
    <submittedName>
        <fullName evidence="5">GlxA family transcriptional regulator</fullName>
    </submittedName>
</protein>
<dbReference type="PANTHER" id="PTHR43130">
    <property type="entry name" value="ARAC-FAMILY TRANSCRIPTIONAL REGULATOR"/>
    <property type="match status" value="1"/>
</dbReference>
<dbReference type="InterPro" id="IPR029062">
    <property type="entry name" value="Class_I_gatase-like"/>
</dbReference>
<dbReference type="Gene3D" id="3.40.50.880">
    <property type="match status" value="1"/>
</dbReference>
<dbReference type="InterPro" id="IPR009057">
    <property type="entry name" value="Homeodomain-like_sf"/>
</dbReference>
<dbReference type="PROSITE" id="PS00041">
    <property type="entry name" value="HTH_ARAC_FAMILY_1"/>
    <property type="match status" value="1"/>
</dbReference>
<dbReference type="EMBL" id="CP060714">
    <property type="protein sequence ID" value="QNN58618.1"/>
    <property type="molecule type" value="Genomic_DNA"/>
</dbReference>
<evidence type="ECO:0000256" key="3">
    <source>
        <dbReference type="ARBA" id="ARBA00023163"/>
    </source>
</evidence>
<dbReference type="InterPro" id="IPR018060">
    <property type="entry name" value="HTH_AraC"/>
</dbReference>
<keyword evidence="6" id="KW-1185">Reference proteome</keyword>
<gene>
    <name evidence="5" type="ORF">H9K76_07260</name>
</gene>
<evidence type="ECO:0000313" key="6">
    <source>
        <dbReference type="Proteomes" id="UP000515811"/>
    </source>
</evidence>
<dbReference type="GO" id="GO:0043565">
    <property type="term" value="F:sequence-specific DNA binding"/>
    <property type="evidence" value="ECO:0007669"/>
    <property type="project" value="InterPro"/>
</dbReference>
<dbReference type="Proteomes" id="UP000515811">
    <property type="component" value="Chromosome"/>
</dbReference>
<feature type="domain" description="HTH araC/xylS-type" evidence="4">
    <location>
        <begin position="230"/>
        <end position="329"/>
    </location>
</feature>
<dbReference type="GO" id="GO:0003700">
    <property type="term" value="F:DNA-binding transcription factor activity"/>
    <property type="evidence" value="ECO:0007669"/>
    <property type="project" value="InterPro"/>
</dbReference>
<dbReference type="Pfam" id="PF12833">
    <property type="entry name" value="HTH_18"/>
    <property type="match status" value="1"/>
</dbReference>
<dbReference type="PANTHER" id="PTHR43130:SF3">
    <property type="entry name" value="HTH-TYPE TRANSCRIPTIONAL REGULATOR RV1931C"/>
    <property type="match status" value="1"/>
</dbReference>
<proteinExistence type="predicted"/>
<dbReference type="RefSeq" id="WP_187599153.1">
    <property type="nucleotide sequence ID" value="NZ_CP060714.1"/>
</dbReference>
<reference evidence="5 6" key="1">
    <citation type="submission" date="2020-08" db="EMBL/GenBank/DDBJ databases">
        <title>Genome sequence of Diaphorobacter ruginosibacter DSM 27467T.</title>
        <authorList>
            <person name="Hyun D.-W."/>
            <person name="Bae J.-W."/>
        </authorList>
    </citation>
    <scope>NUCLEOTIDE SEQUENCE [LARGE SCALE GENOMIC DNA]</scope>
    <source>
        <strain evidence="5 6">DSM 27467</strain>
    </source>
</reference>
<dbReference type="KEGG" id="drg:H9K76_07260"/>
<keyword evidence="2" id="KW-0238">DNA-binding</keyword>
<dbReference type="InterPro" id="IPR018062">
    <property type="entry name" value="HTH_AraC-typ_CS"/>
</dbReference>